<dbReference type="GeneID" id="18563833"/>
<dbReference type="KEGG" id="vg:18563833"/>
<dbReference type="RefSeq" id="YP_009015915.1">
    <property type="nucleotide sequence ID" value="NC_023719.1"/>
</dbReference>
<evidence type="ECO:0000313" key="2">
    <source>
        <dbReference type="Proteomes" id="UP000009273"/>
    </source>
</evidence>
<sequence length="64" mass="7349">MELNEKEKMLIEAVREMGEVPVNVLLWYVAGLEEAVKTEVAIHGKEVRGNSRNIEIARSYMRSM</sequence>
<accession>G3MB03</accession>
<evidence type="ECO:0000313" key="1">
    <source>
        <dbReference type="EMBL" id="AEO93868.1"/>
    </source>
</evidence>
<gene>
    <name evidence="1" type="primary">623</name>
    <name evidence="1" type="ORF">G_623</name>
</gene>
<keyword evidence="2" id="KW-1185">Reference proteome</keyword>
<proteinExistence type="predicted"/>
<dbReference type="Proteomes" id="UP000009273">
    <property type="component" value="Segment"/>
</dbReference>
<protein>
    <submittedName>
        <fullName evidence="1">Gp623</fullName>
    </submittedName>
</protein>
<dbReference type="EMBL" id="JN638751">
    <property type="protein sequence ID" value="AEO93868.1"/>
    <property type="molecule type" value="Genomic_DNA"/>
</dbReference>
<organism evidence="1 2">
    <name type="scientific">Bacillus phage G</name>
    <dbReference type="NCBI Taxonomy" id="2884420"/>
    <lineage>
        <taxon>Viruses</taxon>
        <taxon>Duplodnaviria</taxon>
        <taxon>Heunggongvirae</taxon>
        <taxon>Uroviricota</taxon>
        <taxon>Caudoviricetes</taxon>
        <taxon>Donellivirus</taxon>
        <taxon>Donellivirus gee</taxon>
    </lineage>
</organism>
<name>G3MB03_9CAUD</name>
<reference evidence="1 2" key="1">
    <citation type="submission" date="2011-09" db="EMBL/GenBank/DDBJ databases">
        <authorList>
            <person name="Pope W.H."/>
            <person name="Pedulla M.L."/>
            <person name="Ford M.E."/>
            <person name="Peebles C.L."/>
            <person name="Hatfull G.H."/>
            <person name="Hendrix R.W."/>
        </authorList>
    </citation>
    <scope>NUCLEOTIDE SEQUENCE [LARGE SCALE GENOMIC DNA]</scope>
    <source>
        <strain evidence="1">G</strain>
    </source>
</reference>